<dbReference type="SMART" id="SM00829">
    <property type="entry name" value="PKS_ER"/>
    <property type="match status" value="1"/>
</dbReference>
<dbReference type="InterPro" id="IPR011032">
    <property type="entry name" value="GroES-like_sf"/>
</dbReference>
<dbReference type="OrthoDB" id="48317at2759"/>
<gene>
    <name evidence="5" type="ORF">VPNG_03105</name>
</gene>
<dbReference type="EMBL" id="LKEB01000010">
    <property type="protein sequence ID" value="ROW15258.1"/>
    <property type="molecule type" value="Genomic_DNA"/>
</dbReference>
<evidence type="ECO:0000313" key="5">
    <source>
        <dbReference type="EMBL" id="ROW15258.1"/>
    </source>
</evidence>
<evidence type="ECO:0000259" key="4">
    <source>
        <dbReference type="SMART" id="SM00829"/>
    </source>
</evidence>
<comment type="similarity">
    <text evidence="1">Belongs to the zinc-containing alcohol dehydrogenase family.</text>
</comment>
<accession>A0A423XGA7</accession>
<protein>
    <recommendedName>
        <fullName evidence="4">Enoyl reductase (ER) domain-containing protein</fullName>
    </recommendedName>
</protein>
<dbReference type="Gene3D" id="3.40.50.720">
    <property type="entry name" value="NAD(P)-binding Rossmann-like Domain"/>
    <property type="match status" value="1"/>
</dbReference>
<sequence>MSNTPSTLPALPKVQRAIIQDSSGQLQVARDMPLPRLLPGTVLVKTIAVALQPADNKIRKKFPSKDAVIGNDFAGRVVCIHPNVASDTQLRPGDMVCGVVHGSNLDPDKTERNNGAFAEYIRAPLEFILRLSGGSKMSPTQAATLGTALATISLSFWADPYALNLAPTPDAPATQSFPVLVYGGSTSVGTMASQLLRLSGLMPVVACSPRKFDLVRRYGSTENFDYARPGGVATGELFRKHTFGRLRHALDCAVDAESVACCYAAIGRVGGRYVSLESCPENLRTRRSVRAQFVMGLEAFGKEVLLGGEYARPASKEKHDAVARCFQMFQRLLDEGKLKALPVQVVAGGLEGVLQGLEILGQGAVSGTKLVAVL</sequence>
<dbReference type="AlphaFoldDB" id="A0A423XGA7"/>
<dbReference type="CDD" id="cd08249">
    <property type="entry name" value="enoyl_reductase_like"/>
    <property type="match status" value="1"/>
</dbReference>
<dbReference type="InterPro" id="IPR036291">
    <property type="entry name" value="NAD(P)-bd_dom_sf"/>
</dbReference>
<dbReference type="PANTHER" id="PTHR45348">
    <property type="entry name" value="HYPOTHETICAL OXIDOREDUCTASE (EUROFUNG)"/>
    <property type="match status" value="1"/>
</dbReference>
<dbReference type="InterPro" id="IPR047122">
    <property type="entry name" value="Trans-enoyl_RdTase-like"/>
</dbReference>
<keyword evidence="3" id="KW-0560">Oxidoreductase</keyword>
<dbReference type="PANTHER" id="PTHR45348:SF6">
    <property type="entry name" value="TRANS-ENOYL REDUCTASE APDC"/>
    <property type="match status" value="1"/>
</dbReference>
<evidence type="ECO:0000313" key="6">
    <source>
        <dbReference type="Proteomes" id="UP000285146"/>
    </source>
</evidence>
<dbReference type="SUPFAM" id="SSF51735">
    <property type="entry name" value="NAD(P)-binding Rossmann-fold domains"/>
    <property type="match status" value="1"/>
</dbReference>
<dbReference type="Gene3D" id="3.90.180.10">
    <property type="entry name" value="Medium-chain alcohol dehydrogenases, catalytic domain"/>
    <property type="match status" value="1"/>
</dbReference>
<feature type="domain" description="Enoyl reductase (ER)" evidence="4">
    <location>
        <begin position="21"/>
        <end position="371"/>
    </location>
</feature>
<dbReference type="Pfam" id="PF08240">
    <property type="entry name" value="ADH_N"/>
    <property type="match status" value="1"/>
</dbReference>
<keyword evidence="2" id="KW-0521">NADP</keyword>
<dbReference type="InterPro" id="IPR020843">
    <property type="entry name" value="ER"/>
</dbReference>
<dbReference type="SUPFAM" id="SSF50129">
    <property type="entry name" value="GroES-like"/>
    <property type="match status" value="1"/>
</dbReference>
<dbReference type="GO" id="GO:0016651">
    <property type="term" value="F:oxidoreductase activity, acting on NAD(P)H"/>
    <property type="evidence" value="ECO:0007669"/>
    <property type="project" value="InterPro"/>
</dbReference>
<dbReference type="InParanoid" id="A0A423XGA7"/>
<reference evidence="5 6" key="1">
    <citation type="submission" date="2015-09" db="EMBL/GenBank/DDBJ databases">
        <title>Host preference determinants of Valsa canker pathogens revealed by comparative genomics.</title>
        <authorList>
            <person name="Yin Z."/>
            <person name="Huang L."/>
        </authorList>
    </citation>
    <scope>NUCLEOTIDE SEQUENCE [LARGE SCALE GENOMIC DNA]</scope>
    <source>
        <strain evidence="5 6">SXYLt</strain>
    </source>
</reference>
<comment type="caution">
    <text evidence="5">The sequence shown here is derived from an EMBL/GenBank/DDBJ whole genome shotgun (WGS) entry which is preliminary data.</text>
</comment>
<proteinExistence type="inferred from homology"/>
<dbReference type="InterPro" id="IPR013154">
    <property type="entry name" value="ADH-like_N"/>
</dbReference>
<keyword evidence="6" id="KW-1185">Reference proteome</keyword>
<evidence type="ECO:0000256" key="3">
    <source>
        <dbReference type="ARBA" id="ARBA00023002"/>
    </source>
</evidence>
<evidence type="ECO:0000256" key="2">
    <source>
        <dbReference type="ARBA" id="ARBA00022857"/>
    </source>
</evidence>
<organism evidence="5 6">
    <name type="scientific">Cytospora leucostoma</name>
    <dbReference type="NCBI Taxonomy" id="1230097"/>
    <lineage>
        <taxon>Eukaryota</taxon>
        <taxon>Fungi</taxon>
        <taxon>Dikarya</taxon>
        <taxon>Ascomycota</taxon>
        <taxon>Pezizomycotina</taxon>
        <taxon>Sordariomycetes</taxon>
        <taxon>Sordariomycetidae</taxon>
        <taxon>Diaporthales</taxon>
        <taxon>Cytosporaceae</taxon>
        <taxon>Cytospora</taxon>
    </lineage>
</organism>
<dbReference type="Proteomes" id="UP000285146">
    <property type="component" value="Unassembled WGS sequence"/>
</dbReference>
<evidence type="ECO:0000256" key="1">
    <source>
        <dbReference type="ARBA" id="ARBA00008072"/>
    </source>
</evidence>
<name>A0A423XGA7_9PEZI</name>
<dbReference type="STRING" id="1230097.A0A423XGA7"/>